<organism evidence="2">
    <name type="scientific">marine metagenome</name>
    <dbReference type="NCBI Taxonomy" id="408172"/>
    <lineage>
        <taxon>unclassified sequences</taxon>
        <taxon>metagenomes</taxon>
        <taxon>ecological metagenomes</taxon>
    </lineage>
</organism>
<dbReference type="EMBL" id="UINC01057101">
    <property type="protein sequence ID" value="SVB77900.1"/>
    <property type="molecule type" value="Genomic_DNA"/>
</dbReference>
<feature type="compositionally biased region" description="Basic and acidic residues" evidence="1">
    <location>
        <begin position="16"/>
        <end position="33"/>
    </location>
</feature>
<feature type="region of interest" description="Disordered" evidence="1">
    <location>
        <begin position="57"/>
        <end position="78"/>
    </location>
</feature>
<evidence type="ECO:0000256" key="1">
    <source>
        <dbReference type="SAM" id="MobiDB-lite"/>
    </source>
</evidence>
<sequence length="78" mass="8290">MQPEDGDTVEPATGSVHEDVFPENGKAVHDDRPAGGNCQNGDGLIGYNPAIPLHVSRQQNQQSTVKGAHGRHASHQIL</sequence>
<reference evidence="2" key="1">
    <citation type="submission" date="2018-05" db="EMBL/GenBank/DDBJ databases">
        <authorList>
            <person name="Lanie J.A."/>
            <person name="Ng W.-L."/>
            <person name="Kazmierczak K.M."/>
            <person name="Andrzejewski T.M."/>
            <person name="Davidsen T.M."/>
            <person name="Wayne K.J."/>
            <person name="Tettelin H."/>
            <person name="Glass J.I."/>
            <person name="Rusch D."/>
            <person name="Podicherti R."/>
            <person name="Tsui H.-C.T."/>
            <person name="Winkler M.E."/>
        </authorList>
    </citation>
    <scope>NUCLEOTIDE SEQUENCE</scope>
</reference>
<accession>A0A382GS08</accession>
<proteinExistence type="predicted"/>
<gene>
    <name evidence="2" type="ORF">METZ01_LOCUS230754</name>
</gene>
<feature type="compositionally biased region" description="Basic residues" evidence="1">
    <location>
        <begin position="68"/>
        <end position="78"/>
    </location>
</feature>
<feature type="non-terminal residue" evidence="2">
    <location>
        <position position="78"/>
    </location>
</feature>
<dbReference type="AlphaFoldDB" id="A0A382GS08"/>
<feature type="region of interest" description="Disordered" evidence="1">
    <location>
        <begin position="1"/>
        <end position="43"/>
    </location>
</feature>
<protein>
    <submittedName>
        <fullName evidence="2">Uncharacterized protein</fullName>
    </submittedName>
</protein>
<name>A0A382GS08_9ZZZZ</name>
<evidence type="ECO:0000313" key="2">
    <source>
        <dbReference type="EMBL" id="SVB77900.1"/>
    </source>
</evidence>